<keyword evidence="1" id="KW-0812">Transmembrane</keyword>
<feature type="transmembrane region" description="Helical" evidence="1">
    <location>
        <begin position="54"/>
        <end position="76"/>
    </location>
</feature>
<evidence type="ECO:0000313" key="4">
    <source>
        <dbReference type="EMBL" id="MDK2562379.1"/>
    </source>
</evidence>
<evidence type="ECO:0000259" key="3">
    <source>
        <dbReference type="Pfam" id="PF18705"/>
    </source>
</evidence>
<dbReference type="Proteomes" id="UP001301012">
    <property type="component" value="Unassembled WGS sequence"/>
</dbReference>
<reference evidence="4 5" key="1">
    <citation type="submission" date="2023-05" db="EMBL/GenBank/DDBJ databases">
        <title>Rombocin, a short stable natural nisin variant, displays selective antimicrobial activity against Listeria monocytogenes and employs dual mode of action to kill target bacterial strains.</title>
        <authorList>
            <person name="Wambui J."/>
            <person name="Stephan R."/>
            <person name="Kuipers O.P."/>
        </authorList>
    </citation>
    <scope>NUCLEOTIDE SEQUENCE [LARGE SCALE GENOMIC DNA]</scope>
    <source>
        <strain evidence="4 5">RC002</strain>
    </source>
</reference>
<dbReference type="Gene3D" id="2.60.40.1640">
    <property type="entry name" value="Conserved domain protein"/>
    <property type="match status" value="1"/>
</dbReference>
<comment type="caution">
    <text evidence="4">The sequence shown here is derived from an EMBL/GenBank/DDBJ whole genome shotgun (WGS) entry which is preliminary data.</text>
</comment>
<accession>A0ABT7E626</accession>
<proteinExistence type="predicted"/>
<dbReference type="Pfam" id="PF13786">
    <property type="entry name" value="DUF4179"/>
    <property type="match status" value="1"/>
</dbReference>
<dbReference type="EMBL" id="JASKYM010000001">
    <property type="protein sequence ID" value="MDK2562379.1"/>
    <property type="molecule type" value="Genomic_DNA"/>
</dbReference>
<keyword evidence="1" id="KW-1133">Transmembrane helix</keyword>
<keyword evidence="5" id="KW-1185">Reference proteome</keyword>
<gene>
    <name evidence="4" type="ORF">QOZ84_02370</name>
</gene>
<organism evidence="4 5">
    <name type="scientific">Romboutsia sedimentorum</name>
    <dbReference type="NCBI Taxonomy" id="1368474"/>
    <lineage>
        <taxon>Bacteria</taxon>
        <taxon>Bacillati</taxon>
        <taxon>Bacillota</taxon>
        <taxon>Clostridia</taxon>
        <taxon>Peptostreptococcales</taxon>
        <taxon>Peptostreptococcaceae</taxon>
        <taxon>Romboutsia</taxon>
    </lineage>
</organism>
<dbReference type="InterPro" id="IPR025436">
    <property type="entry name" value="DUF4179"/>
</dbReference>
<evidence type="ECO:0000259" key="2">
    <source>
        <dbReference type="Pfam" id="PF13786"/>
    </source>
</evidence>
<evidence type="ECO:0000313" key="5">
    <source>
        <dbReference type="Proteomes" id="UP001301012"/>
    </source>
</evidence>
<name>A0ABT7E626_9FIRM</name>
<feature type="domain" description="DUF5643" evidence="3">
    <location>
        <begin position="234"/>
        <end position="351"/>
    </location>
</feature>
<feature type="domain" description="DUF4179" evidence="2">
    <location>
        <begin position="45"/>
        <end position="138"/>
    </location>
</feature>
<dbReference type="Gene3D" id="2.60.40.1630">
    <property type="entry name" value="bacillus anthracis domain"/>
    <property type="match status" value="1"/>
</dbReference>
<sequence>MKDIYELLNDVDIDESEFDEIKVNYIEKTKVKRKLKDSIKKDSIKKKNNWKKKAIVAATIGVIATATFGTIFPSYAKNIPIIGDIFRALDNDRTGLYDNYKENANEINVTKESKGISITVNDAVFDGKTINLTYTIESDKDLGDKISFSGRSIVIKGDEYTGSTGSSQVVKIDKNTYVGQYNMTISNFVDKPRDSVHLQLNIKKLILPNKDTKITKEIKGHWKFDITLDAIKGNTQVINQSVQKEGATATIKELNINPMSMSMIYSQKISKDILDKWDSTYLDIKIKDDLGNSYSGQDNGGSGDIYGNMTWSKTLEKPKENATKLIITPIVELSINTKDNSGGVEYDADGKEKPIVSKLSNDGSKKEIVLDDIIVELNK</sequence>
<evidence type="ECO:0000256" key="1">
    <source>
        <dbReference type="SAM" id="Phobius"/>
    </source>
</evidence>
<dbReference type="Pfam" id="PF18705">
    <property type="entry name" value="DUF5643"/>
    <property type="match status" value="1"/>
</dbReference>
<protein>
    <submittedName>
        <fullName evidence="4">DUF4179 domain-containing protein</fullName>
    </submittedName>
</protein>
<dbReference type="InterPro" id="IPR040680">
    <property type="entry name" value="DUF5643"/>
</dbReference>
<keyword evidence="1" id="KW-0472">Membrane</keyword>
<dbReference type="RefSeq" id="WP_284131359.1">
    <property type="nucleotide sequence ID" value="NZ_JASKYM010000001.1"/>
</dbReference>